<evidence type="ECO:0000313" key="1">
    <source>
        <dbReference type="EMBL" id="ANJ20682.1"/>
    </source>
</evidence>
<sequence>MAKWDLEKLDKEAKPSPTYADRMDKVESLFRFAHLPEHLQAASKPFHDLAVHLTDTLPPSAEYTLALRSLWEAKNLAVFAAVEAAEGE</sequence>
<accession>A0A191VY90</accession>
<gene>
    <name evidence="1" type="ORF">DSp06_gp25</name>
</gene>
<evidence type="ECO:0000313" key="2">
    <source>
        <dbReference type="Proteomes" id="UP000259721"/>
    </source>
</evidence>
<name>A0A191VY90_9CAUD</name>
<dbReference type="Proteomes" id="UP000259721">
    <property type="component" value="Segment"/>
</dbReference>
<dbReference type="EMBL" id="KU885988">
    <property type="protein sequence ID" value="ANJ20682.1"/>
    <property type="molecule type" value="Genomic_DNA"/>
</dbReference>
<proteinExistence type="predicted"/>
<reference evidence="1 2" key="1">
    <citation type="journal article" date="2016" name="Curr. Microbiol.">
        <title>Characterization and Complete Genome Sequences of Three N4-Like Roseobacter Phages Isolated from the South China Sea.</title>
        <authorList>
            <person name="Li B."/>
            <person name="Zhang S."/>
            <person name="Long L."/>
            <person name="Huang S."/>
        </authorList>
    </citation>
    <scope>NUCLEOTIDE SEQUENCE [LARGE SCALE GENOMIC DNA]</scope>
</reference>
<keyword evidence="2" id="KW-1185">Reference proteome</keyword>
<protein>
    <submittedName>
        <fullName evidence="1">Uncharacterized protein</fullName>
    </submittedName>
</protein>
<organism evidence="1 2">
    <name type="scientific">Dinoroseobacter phage DS-1410Ws-06</name>
    <dbReference type="NCBI Taxonomy" id="1815983"/>
    <lineage>
        <taxon>Viruses</taxon>
        <taxon>Duplodnaviria</taxon>
        <taxon>Heunggongvirae</taxon>
        <taxon>Uroviricota</taxon>
        <taxon>Caudoviricetes</taxon>
        <taxon>Schitoviridae</taxon>
        <taxon>Rhodovirinae</taxon>
        <taxon>Sanyabayvirus</taxon>
        <taxon>Sanyabayvirus DS1410Ws06</taxon>
    </lineage>
</organism>